<organism evidence="1 2">
    <name type="scientific">Vermiconidia calcicola</name>
    <dbReference type="NCBI Taxonomy" id="1690605"/>
    <lineage>
        <taxon>Eukaryota</taxon>
        <taxon>Fungi</taxon>
        <taxon>Dikarya</taxon>
        <taxon>Ascomycota</taxon>
        <taxon>Pezizomycotina</taxon>
        <taxon>Dothideomycetes</taxon>
        <taxon>Dothideomycetidae</taxon>
        <taxon>Mycosphaerellales</taxon>
        <taxon>Extremaceae</taxon>
        <taxon>Vermiconidia</taxon>
    </lineage>
</organism>
<proteinExistence type="predicted"/>
<dbReference type="Proteomes" id="UP001281147">
    <property type="component" value="Unassembled WGS sequence"/>
</dbReference>
<accession>A0ACC3MLN8</accession>
<reference evidence="1" key="1">
    <citation type="submission" date="2023-07" db="EMBL/GenBank/DDBJ databases">
        <title>Black Yeasts Isolated from many extreme environments.</title>
        <authorList>
            <person name="Coleine C."/>
            <person name="Stajich J.E."/>
            <person name="Selbmann L."/>
        </authorList>
    </citation>
    <scope>NUCLEOTIDE SEQUENCE</scope>
    <source>
        <strain evidence="1">CCFEE 5714</strain>
    </source>
</reference>
<dbReference type="EMBL" id="JAUTXU010000211">
    <property type="protein sequence ID" value="KAK3698414.1"/>
    <property type="molecule type" value="Genomic_DNA"/>
</dbReference>
<sequence>MLCQCPKLTPLQSRFLASVAALALLGLIYWSLSNPHFAYAAELEVDGSGQSRGGEDHNWHRIAFEGLERDGVDGGDEGLSDGNTLTARAPAVLSTGGNNVANNENIQAGNTTIWMFPKEQLQGKPGERGPGLPGNEEEDDSVARRHAELRKRDAGGQEGEQHLEPRQASDTRTIFISMNTCLQPNYVGSGTQSASPPQLTLYVSTEKSNTNPGPNADPSRQQAYPLDEGFAGTALQVSDDWYMSVHAPALPNNFSGDWNYELAVSIDDYFHTVDFDFHEPNLFLVDSDSAAALLVTDNLTQANPLQQSYKDWMSLTAPYIVFASNANDTRTLGISNSFCGLNKNSQIVGKQDDPSGETNNVQMEMITRGLGNKPKQQFYVSGLNSSSEYHAVLALVGNSTNSGTEVVGGGGKVWQTVTYRTKADGNCALLIGLEFCDEVAYAVPSTPDLVADYAKFQNLYDNYTRFYYNHFNYSLQQVPCETSPDSMYSLAKNCDDCAKAYKEWLCAVSIPRCEDFSSGAKWLQTRNVGQKRYDSTMLPDAFLNQPYIPMSKAPTLEGTIAYSQTYISSVATNSSRNPMIDVEIQPGPYKEVLPCEDLCYSLVQSCPAALGFGCPLPGKGLEAGYGTRQGNGNGTLTCSYLGAYVYTGGAGLFSANTWRAGALATLTALAVALY</sequence>
<protein>
    <submittedName>
        <fullName evidence="1">Uncharacterized protein</fullName>
    </submittedName>
</protein>
<keyword evidence="2" id="KW-1185">Reference proteome</keyword>
<evidence type="ECO:0000313" key="1">
    <source>
        <dbReference type="EMBL" id="KAK3698414.1"/>
    </source>
</evidence>
<gene>
    <name evidence="1" type="ORF">LTR37_016984</name>
</gene>
<evidence type="ECO:0000313" key="2">
    <source>
        <dbReference type="Proteomes" id="UP001281147"/>
    </source>
</evidence>
<comment type="caution">
    <text evidence="1">The sequence shown here is derived from an EMBL/GenBank/DDBJ whole genome shotgun (WGS) entry which is preliminary data.</text>
</comment>
<name>A0ACC3MLN8_9PEZI</name>